<dbReference type="CDD" id="cd00161">
    <property type="entry name" value="beta-trefoil_Ricin-like"/>
    <property type="match status" value="1"/>
</dbReference>
<gene>
    <name evidence="2" type="ORF">C1871_05035</name>
</gene>
<comment type="caution">
    <text evidence="2">The sequence shown here is derived from an EMBL/GenBank/DDBJ whole genome shotgun (WGS) entry which is preliminary data.</text>
</comment>
<dbReference type="EMBL" id="PPTY01000005">
    <property type="protein sequence ID" value="RDB87204.1"/>
    <property type="molecule type" value="Genomic_DNA"/>
</dbReference>
<reference evidence="2 3" key="1">
    <citation type="journal article" date="2018" name="Elife">
        <title>Discovery and characterization of a prevalent human gut bacterial enzyme sufficient for the inactivation of a family of plant toxins.</title>
        <authorList>
            <person name="Koppel N."/>
            <person name="Bisanz J.E."/>
            <person name="Pandelia M.E."/>
            <person name="Turnbaugh P.J."/>
            <person name="Balskus E.P."/>
        </authorList>
    </citation>
    <scope>NUCLEOTIDE SEQUENCE [LARGE SCALE GENOMIC DNA]</scope>
    <source>
        <strain evidence="2 3">FAA1-1-60AUCSF</strain>
    </source>
</reference>
<evidence type="ECO:0000313" key="3">
    <source>
        <dbReference type="Proteomes" id="UP000253857"/>
    </source>
</evidence>
<accession>A0A369NC33</accession>
<dbReference type="Gene3D" id="2.80.10.50">
    <property type="match status" value="1"/>
</dbReference>
<sequence>MNTSPRTNIVPGRNGNDEKTGPLQVPITRRGVFAALACAAGLALLGPARKAEALAGMNFNLGQGWFGAANDSMLVHLDPRQGEGDMYFGFANSYHEWLCAAPANTSYYINHYGQWLRYAFACVFECNYANELYTLVVVRPFAWCSSKDLQKGRGLWVDTISEGGDNKGYVYLDGAELAGSRFAGDLRNQIGYPYYDWISYGFYDFNDFQGSTYWGSTRPSFWVKRQKGEARHSVWSKLQVYNVDYNHFGVYENVIKESDAPNYWFLSQTTPSRDFRVEKIYIRNDVALYGGIFYIRPVMAPDIQLDLVQGQYSGGKPLAQYGNGASVGLWEDCRGVNQTWMLKPYTNDGVDTFTFAIANMVGPNLTHMLNNSGHAAPVVDHGVVQNSHADIWDINDSDGRSKAWWVHHEPDDSNETDHSCYFITSDADGLRLDTDGVTSNSGVSVSVQSAACPGRWAIQKNAQWNLVEARIEGKVSVHCDEGMLKIGDKAKICGWHNTDPDDPDAGIKPAGWVLGCKNESDLPVRPIFRLYMSDVADDLPEDDAAIFAQCGVATWGWQQESLAHRHIGYPHGGHSIYGLALRLEGSAFPGSIRYAAQRYSGGEWVEGADGARILDSESDILGRVKVWLTGEIADHYDLEIRTKLLNGSGEWSDPVYVNCSASSPLDIGSAPAVGIEPDGADGNKICGMNIHLVRKPQGGRVVREFSKSEDLTVDASWGPGYFSVAAMLGIRTVGKTDRYVWTDRYLGTLVSRGVPVVTTCVEYYADGVEQKDMVYRDLDVEGGDVYTPVDIATQKALKDTCNLNGQYGQNPSTGFSGWFLDPELTQPAAGVTIVKDQTLKLYGRNRCTVRIEYAEGSLRPEDGGIYRTAPLAYKPDARSSFELPDFSQSPEKHRLDGLALAAIGDDGQGHKALYWGESVTPVKPGEVFAKLADDTWRRYVPECWLTSANGTEKVTSVSAKRDVTLYIKWSEAKAEGVASSKG</sequence>
<dbReference type="RefSeq" id="WP_035585876.1">
    <property type="nucleotide sequence ID" value="NZ_PPTY01000005.1"/>
</dbReference>
<dbReference type="InterPro" id="IPR006311">
    <property type="entry name" value="TAT_signal"/>
</dbReference>
<dbReference type="Proteomes" id="UP000253857">
    <property type="component" value="Unassembled WGS sequence"/>
</dbReference>
<organism evidence="2 3">
    <name type="scientific">Eggerthella lenta</name>
    <name type="common">Eubacterium lentum</name>
    <dbReference type="NCBI Taxonomy" id="84112"/>
    <lineage>
        <taxon>Bacteria</taxon>
        <taxon>Bacillati</taxon>
        <taxon>Actinomycetota</taxon>
        <taxon>Coriobacteriia</taxon>
        <taxon>Eggerthellales</taxon>
        <taxon>Eggerthellaceae</taxon>
        <taxon>Eggerthella</taxon>
    </lineage>
</organism>
<name>A0A369NC33_EGGLN</name>
<evidence type="ECO:0000313" key="2">
    <source>
        <dbReference type="EMBL" id="RDB87204.1"/>
    </source>
</evidence>
<protein>
    <submittedName>
        <fullName evidence="2">Uncharacterized protein</fullName>
    </submittedName>
</protein>
<evidence type="ECO:0000256" key="1">
    <source>
        <dbReference type="SAM" id="MobiDB-lite"/>
    </source>
</evidence>
<dbReference type="AlphaFoldDB" id="A0A369NC33"/>
<dbReference type="PROSITE" id="PS51318">
    <property type="entry name" value="TAT"/>
    <property type="match status" value="1"/>
</dbReference>
<feature type="region of interest" description="Disordered" evidence="1">
    <location>
        <begin position="1"/>
        <end position="22"/>
    </location>
</feature>
<proteinExistence type="predicted"/>